<organism evidence="2 3">
    <name type="scientific">Hibiscus sabdariffa</name>
    <name type="common">roselle</name>
    <dbReference type="NCBI Taxonomy" id="183260"/>
    <lineage>
        <taxon>Eukaryota</taxon>
        <taxon>Viridiplantae</taxon>
        <taxon>Streptophyta</taxon>
        <taxon>Embryophyta</taxon>
        <taxon>Tracheophyta</taxon>
        <taxon>Spermatophyta</taxon>
        <taxon>Magnoliopsida</taxon>
        <taxon>eudicotyledons</taxon>
        <taxon>Gunneridae</taxon>
        <taxon>Pentapetalae</taxon>
        <taxon>rosids</taxon>
        <taxon>malvids</taxon>
        <taxon>Malvales</taxon>
        <taxon>Malvaceae</taxon>
        <taxon>Malvoideae</taxon>
        <taxon>Hibiscus</taxon>
    </lineage>
</organism>
<gene>
    <name evidence="2" type="ORF">V6N12_068822</name>
</gene>
<reference evidence="2 3" key="1">
    <citation type="journal article" date="2024" name="G3 (Bethesda)">
        <title>Genome assembly of Hibiscus sabdariffa L. provides insights into metabolisms of medicinal natural products.</title>
        <authorList>
            <person name="Kim T."/>
        </authorList>
    </citation>
    <scope>NUCLEOTIDE SEQUENCE [LARGE SCALE GENOMIC DNA]</scope>
    <source>
        <strain evidence="2">TK-2024</strain>
        <tissue evidence="2">Old leaves</tissue>
    </source>
</reference>
<feature type="compositionally biased region" description="Acidic residues" evidence="1">
    <location>
        <begin position="94"/>
        <end position="104"/>
    </location>
</feature>
<evidence type="ECO:0000256" key="1">
    <source>
        <dbReference type="SAM" id="MobiDB-lite"/>
    </source>
</evidence>
<feature type="region of interest" description="Disordered" evidence="1">
    <location>
        <begin position="81"/>
        <end position="104"/>
    </location>
</feature>
<proteinExistence type="predicted"/>
<dbReference type="Proteomes" id="UP001472677">
    <property type="component" value="Unassembled WGS sequence"/>
</dbReference>
<feature type="region of interest" description="Disordered" evidence="1">
    <location>
        <begin position="1"/>
        <end position="67"/>
    </location>
</feature>
<accession>A0ABR2B0S9</accession>
<evidence type="ECO:0000313" key="2">
    <source>
        <dbReference type="EMBL" id="KAK8500335.1"/>
    </source>
</evidence>
<dbReference type="EMBL" id="JBBPBM010000218">
    <property type="protein sequence ID" value="KAK8500335.1"/>
    <property type="molecule type" value="Genomic_DNA"/>
</dbReference>
<keyword evidence="3" id="KW-1185">Reference proteome</keyword>
<evidence type="ECO:0000313" key="3">
    <source>
        <dbReference type="Proteomes" id="UP001472677"/>
    </source>
</evidence>
<name>A0ABR2B0S9_9ROSI</name>
<feature type="compositionally biased region" description="Polar residues" evidence="1">
    <location>
        <begin position="1"/>
        <end position="18"/>
    </location>
</feature>
<sequence length="104" mass="10888">MENPSLPRNPSITTNPNHAVTPGGSATFVAGGSGLNATGRPPDGVSFDGLQESSERPGSPISKELQPVIKRGRVSFDPMFIQDSGEVHGMMDTEPGEGEDLLAR</sequence>
<protein>
    <submittedName>
        <fullName evidence="2">Uncharacterized protein</fullName>
    </submittedName>
</protein>
<comment type="caution">
    <text evidence="2">The sequence shown here is derived from an EMBL/GenBank/DDBJ whole genome shotgun (WGS) entry which is preliminary data.</text>
</comment>